<dbReference type="STRING" id="68895.RR42_s0403"/>
<dbReference type="EMBL" id="CP010537">
    <property type="protein sequence ID" value="AJG21999.1"/>
    <property type="molecule type" value="Genomic_DNA"/>
</dbReference>
<dbReference type="OrthoDB" id="9803739at2"/>
<dbReference type="InterPro" id="IPR004380">
    <property type="entry name" value="Asp_race"/>
</dbReference>
<evidence type="ECO:0000313" key="4">
    <source>
        <dbReference type="Proteomes" id="UP000031843"/>
    </source>
</evidence>
<dbReference type="PANTHER" id="PTHR21198">
    <property type="entry name" value="GLUTAMATE RACEMASE"/>
    <property type="match status" value="1"/>
</dbReference>
<dbReference type="RefSeq" id="WP_043353233.1">
    <property type="nucleotide sequence ID" value="NZ_CP010537.1"/>
</dbReference>
<dbReference type="AlphaFoldDB" id="A0A0C4YJC9"/>
<dbReference type="PROSITE" id="PS00924">
    <property type="entry name" value="ASP_GLU_RACEMASE_2"/>
    <property type="match status" value="1"/>
</dbReference>
<proteinExistence type="inferred from homology"/>
<dbReference type="InterPro" id="IPR015942">
    <property type="entry name" value="Asp/Glu/hydantoin_racemase"/>
</dbReference>
<reference evidence="3 4" key="1">
    <citation type="journal article" date="2015" name="Genome Announc.">
        <title>Complete Genome Sequence of Cupriavidus basilensis 4G11, Isolated from the Oak Ridge Field Research Center Site.</title>
        <authorList>
            <person name="Ray J."/>
            <person name="Waters R.J."/>
            <person name="Skerker J.M."/>
            <person name="Kuehl J.V."/>
            <person name="Price M.N."/>
            <person name="Huang J."/>
            <person name="Chakraborty R."/>
            <person name="Arkin A.P."/>
            <person name="Deutschbauer A."/>
        </authorList>
    </citation>
    <scope>NUCLEOTIDE SEQUENCE [LARGE SCALE GENOMIC DNA]</scope>
    <source>
        <strain evidence="3">4G11</strain>
    </source>
</reference>
<name>A0A0C4YJC9_9BURK</name>
<dbReference type="KEGG" id="cbw:RR42_s0403"/>
<dbReference type="Gene3D" id="3.40.50.1860">
    <property type="match status" value="2"/>
</dbReference>
<evidence type="ECO:0000313" key="3">
    <source>
        <dbReference type="EMBL" id="AJG21999.1"/>
    </source>
</evidence>
<dbReference type="GO" id="GO:0047689">
    <property type="term" value="F:aspartate racemase activity"/>
    <property type="evidence" value="ECO:0007669"/>
    <property type="project" value="UniProtKB-EC"/>
</dbReference>
<dbReference type="InterPro" id="IPR033134">
    <property type="entry name" value="Asp/Glu_racemase_AS_2"/>
</dbReference>
<dbReference type="NCBIfam" id="TIGR00035">
    <property type="entry name" value="asp_race"/>
    <property type="match status" value="1"/>
</dbReference>
<accession>A0A0C4YJC9</accession>
<dbReference type="PANTHER" id="PTHR21198:SF7">
    <property type="entry name" value="ASPARTATE-GLUTAMATE RACEMASE FAMILY"/>
    <property type="match status" value="1"/>
</dbReference>
<keyword evidence="2 3" id="KW-0413">Isomerase</keyword>
<sequence>MTLHIGIVACSAEGAALCYRTICMEGARLLGPHAHPEISMHTPSLAEYVKHLDRGDWQAVGELMLTSASKLAGMGADFLICPDNTIHQALPYMAARSPRPWLHIAEVVAESAAARGFTRLGLTGTRWLVDSEVYPEKLAARGLGFMRPDPAERDEINRIIMDELVGGIATPEALTYFQRVIGRMKSQGCDAVVLGCTEIPLIVNDANSSLPTLDSTRLLAQAALRRAVQGAY</sequence>
<dbReference type="EC" id="5.1.1.13" evidence="3"/>
<evidence type="ECO:0000256" key="2">
    <source>
        <dbReference type="ARBA" id="ARBA00023235"/>
    </source>
</evidence>
<dbReference type="SUPFAM" id="SSF53681">
    <property type="entry name" value="Aspartate/glutamate racemase"/>
    <property type="match status" value="2"/>
</dbReference>
<comment type="similarity">
    <text evidence="1">Belongs to the aspartate/glutamate racemases family.</text>
</comment>
<dbReference type="Proteomes" id="UP000031843">
    <property type="component" value="Chromosome secondary"/>
</dbReference>
<protein>
    <submittedName>
        <fullName evidence="3">Aspartate racemase</fullName>
        <ecNumber evidence="3">5.1.1.13</ecNumber>
    </submittedName>
</protein>
<dbReference type="InterPro" id="IPR001920">
    <property type="entry name" value="Asp/Glu_race"/>
</dbReference>
<organism evidence="3 4">
    <name type="scientific">Cupriavidus basilensis</name>
    <dbReference type="NCBI Taxonomy" id="68895"/>
    <lineage>
        <taxon>Bacteria</taxon>
        <taxon>Pseudomonadati</taxon>
        <taxon>Pseudomonadota</taxon>
        <taxon>Betaproteobacteria</taxon>
        <taxon>Burkholderiales</taxon>
        <taxon>Burkholderiaceae</taxon>
        <taxon>Cupriavidus</taxon>
    </lineage>
</organism>
<gene>
    <name evidence="3" type="ORF">RR42_s0403</name>
</gene>
<keyword evidence="4" id="KW-1185">Reference proteome</keyword>
<dbReference type="Pfam" id="PF01177">
    <property type="entry name" value="Asp_Glu_race"/>
    <property type="match status" value="1"/>
</dbReference>
<evidence type="ECO:0000256" key="1">
    <source>
        <dbReference type="ARBA" id="ARBA00007847"/>
    </source>
</evidence>